<dbReference type="SUPFAM" id="SSF56796">
    <property type="entry name" value="Dehydroquinate synthase-like"/>
    <property type="match status" value="1"/>
</dbReference>
<dbReference type="GeneID" id="63789044"/>
<dbReference type="PROSITE" id="PS00060">
    <property type="entry name" value="ADH_IRON_2"/>
    <property type="match status" value="1"/>
</dbReference>
<dbReference type="Gene3D" id="3.40.50.1970">
    <property type="match status" value="1"/>
</dbReference>
<dbReference type="OMA" id="HTAHYNH"/>
<dbReference type="AlphaFoldDB" id="A0A1Y2FA07"/>
<dbReference type="GO" id="GO:0046872">
    <property type="term" value="F:metal ion binding"/>
    <property type="evidence" value="ECO:0007669"/>
    <property type="project" value="InterPro"/>
</dbReference>
<dbReference type="GO" id="GO:0004022">
    <property type="term" value="F:alcohol dehydrogenase (NAD+) activity"/>
    <property type="evidence" value="ECO:0007669"/>
    <property type="project" value="TreeGrafter"/>
</dbReference>
<name>A0A1Y2FA07_PROLT</name>
<dbReference type="EMBL" id="MCFI01000013">
    <property type="protein sequence ID" value="ORY80467.1"/>
    <property type="molecule type" value="Genomic_DNA"/>
</dbReference>
<feature type="domain" description="Alcohol dehydrogenase iron-type/glycerol dehydrogenase GldA" evidence="2">
    <location>
        <begin position="17"/>
        <end position="167"/>
    </location>
</feature>
<dbReference type="InterPro" id="IPR001670">
    <property type="entry name" value="ADH_Fe/GldA"/>
</dbReference>
<proteinExistence type="predicted"/>
<gene>
    <name evidence="4" type="ORF">BCR37DRAFT_70312</name>
</gene>
<sequence length="374" mass="40832">MASTDLVGSYSFTKTQTIQYGPNCIKDVLPALFDRLQVKKAFIVTGNSLKTKTEVIKQIEGLLGDRHAGTSTKISQHTPEEGIRETLKAMADANADVLLSVGGGSPIDACKAIAYFHHEESGHWLKHIAVPTTLSAAEFTRNAGYTRKGKKVGVNHPQLAPDAVILDGALTLSTPLRLWLSTGMRALDHAVECQTRTYTPPPIRSLGLAAIQKFFHLLPACKADPDNVEIRQRLQIAAWESMFPFLQEESKQSGFGLSHALGYMLGSPYGIPHGITSCLTLATVVRWQADHASVENKHRLAQILLLLNEKRLGSVEDDVKRVAELIDGLVDTLELRSGLVEAGMPREDLDMVIEGAGLKDQDKADMAKLLQARL</sequence>
<dbReference type="InterPro" id="IPR056798">
    <property type="entry name" value="ADH_Fe_C"/>
</dbReference>
<dbReference type="OrthoDB" id="339764at2759"/>
<evidence type="ECO:0000259" key="3">
    <source>
        <dbReference type="Pfam" id="PF25137"/>
    </source>
</evidence>
<evidence type="ECO:0000313" key="5">
    <source>
        <dbReference type="Proteomes" id="UP000193685"/>
    </source>
</evidence>
<reference evidence="4 5" key="1">
    <citation type="submission" date="2016-07" db="EMBL/GenBank/DDBJ databases">
        <title>Pervasive Adenine N6-methylation of Active Genes in Fungi.</title>
        <authorList>
            <consortium name="DOE Joint Genome Institute"/>
            <person name="Mondo S.J."/>
            <person name="Dannebaum R.O."/>
            <person name="Kuo R.C."/>
            <person name="Labutti K."/>
            <person name="Haridas S."/>
            <person name="Kuo A."/>
            <person name="Salamov A."/>
            <person name="Ahrendt S.R."/>
            <person name="Lipzen A."/>
            <person name="Sullivan W."/>
            <person name="Andreopoulos W.B."/>
            <person name="Clum A."/>
            <person name="Lindquist E."/>
            <person name="Daum C."/>
            <person name="Ramamoorthy G.K."/>
            <person name="Gryganskyi A."/>
            <person name="Culley D."/>
            <person name="Magnuson J.K."/>
            <person name="James T.Y."/>
            <person name="O'Malley M.A."/>
            <person name="Stajich J.E."/>
            <person name="Spatafora J.W."/>
            <person name="Visel A."/>
            <person name="Grigoriev I.V."/>
        </authorList>
    </citation>
    <scope>NUCLEOTIDE SEQUENCE [LARGE SCALE GENOMIC DNA]</scope>
    <source>
        <strain evidence="4 5">12-1054</strain>
    </source>
</reference>
<accession>A0A1Y2FA07</accession>
<dbReference type="RefSeq" id="XP_040724355.1">
    <property type="nucleotide sequence ID" value="XM_040872445.1"/>
</dbReference>
<feature type="domain" description="Fe-containing alcohol dehydrogenase-like C-terminal" evidence="3">
    <location>
        <begin position="181"/>
        <end position="357"/>
    </location>
</feature>
<dbReference type="CDD" id="cd08192">
    <property type="entry name" value="MAR-like"/>
    <property type="match status" value="1"/>
</dbReference>
<dbReference type="PANTHER" id="PTHR11496:SF97">
    <property type="entry name" value="ALCOHOL DEHYDROGENASE IRON-TYPE_GLYCEROL DEHYDROGENASE GLDA DOMAIN-CONTAINING PROTEIN"/>
    <property type="match status" value="1"/>
</dbReference>
<organism evidence="4 5">
    <name type="scientific">Protomyces lactucae-debilis</name>
    <dbReference type="NCBI Taxonomy" id="2754530"/>
    <lineage>
        <taxon>Eukaryota</taxon>
        <taxon>Fungi</taxon>
        <taxon>Dikarya</taxon>
        <taxon>Ascomycota</taxon>
        <taxon>Taphrinomycotina</taxon>
        <taxon>Taphrinomycetes</taxon>
        <taxon>Taphrinales</taxon>
        <taxon>Protomycetaceae</taxon>
        <taxon>Protomyces</taxon>
    </lineage>
</organism>
<dbReference type="Proteomes" id="UP000193685">
    <property type="component" value="Unassembled WGS sequence"/>
</dbReference>
<evidence type="ECO:0000256" key="1">
    <source>
        <dbReference type="ARBA" id="ARBA00023002"/>
    </source>
</evidence>
<evidence type="ECO:0000313" key="4">
    <source>
        <dbReference type="EMBL" id="ORY80467.1"/>
    </source>
</evidence>
<dbReference type="InterPro" id="IPR039697">
    <property type="entry name" value="Alcohol_dehydrogenase_Fe"/>
</dbReference>
<dbReference type="Pfam" id="PF00465">
    <property type="entry name" value="Fe-ADH"/>
    <property type="match status" value="1"/>
</dbReference>
<dbReference type="PANTHER" id="PTHR11496">
    <property type="entry name" value="ALCOHOL DEHYDROGENASE"/>
    <property type="match status" value="1"/>
</dbReference>
<dbReference type="InterPro" id="IPR018211">
    <property type="entry name" value="ADH_Fe_CS"/>
</dbReference>
<keyword evidence="5" id="KW-1185">Reference proteome</keyword>
<dbReference type="STRING" id="56484.A0A1Y2FA07"/>
<dbReference type="Pfam" id="PF25137">
    <property type="entry name" value="ADH_Fe_C"/>
    <property type="match status" value="1"/>
</dbReference>
<keyword evidence="1" id="KW-0560">Oxidoreductase</keyword>
<protein>
    <submittedName>
        <fullName evidence="4">Alcohol dehydrogenase IV</fullName>
    </submittedName>
</protein>
<dbReference type="Gene3D" id="1.20.1090.10">
    <property type="entry name" value="Dehydroquinate synthase-like - alpha domain"/>
    <property type="match status" value="1"/>
</dbReference>
<comment type="caution">
    <text evidence="4">The sequence shown here is derived from an EMBL/GenBank/DDBJ whole genome shotgun (WGS) entry which is preliminary data.</text>
</comment>
<evidence type="ECO:0000259" key="2">
    <source>
        <dbReference type="Pfam" id="PF00465"/>
    </source>
</evidence>
<dbReference type="GO" id="GO:0005739">
    <property type="term" value="C:mitochondrion"/>
    <property type="evidence" value="ECO:0007669"/>
    <property type="project" value="TreeGrafter"/>
</dbReference>